<dbReference type="InterPro" id="IPR049163">
    <property type="entry name" value="Pif1-like_2B_dom"/>
</dbReference>
<dbReference type="CDD" id="cd18809">
    <property type="entry name" value="SF1_C_RecD"/>
    <property type="match status" value="1"/>
</dbReference>
<dbReference type="InterPro" id="IPR010285">
    <property type="entry name" value="DNA_helicase_pif1-like_DEAD"/>
</dbReference>
<dbReference type="AlphaFoldDB" id="A0A7D9DA83"/>
<comment type="catalytic activity">
    <reaction evidence="1">
        <text>ATP + H2O = ADP + phosphate + H(+)</text>
        <dbReference type="Rhea" id="RHEA:13065"/>
        <dbReference type="ChEBI" id="CHEBI:15377"/>
        <dbReference type="ChEBI" id="CHEBI:15378"/>
        <dbReference type="ChEBI" id="CHEBI:30616"/>
        <dbReference type="ChEBI" id="CHEBI:43474"/>
        <dbReference type="ChEBI" id="CHEBI:456216"/>
        <dbReference type="EC" id="5.6.2.3"/>
    </reaction>
</comment>
<dbReference type="OrthoDB" id="272985at2759"/>
<evidence type="ECO:0000256" key="1">
    <source>
        <dbReference type="RuleBase" id="RU363044"/>
    </source>
</evidence>
<keyword evidence="5" id="KW-1185">Reference proteome</keyword>
<keyword evidence="1" id="KW-0547">Nucleotide-binding</keyword>
<accession>A0A7D9DA83</accession>
<dbReference type="GO" id="GO:0005524">
    <property type="term" value="F:ATP binding"/>
    <property type="evidence" value="ECO:0007669"/>
    <property type="project" value="UniProtKB-KW"/>
</dbReference>
<dbReference type="Pfam" id="PF21530">
    <property type="entry name" value="Pif1_2B_dom"/>
    <property type="match status" value="1"/>
</dbReference>
<sequence>MLVDQELSNLSKLELMSRKKANVLKLIDLKYSVFLTGRGGSGKSFLLKKIVNKESDRGGCVVTGSTGIAAANIEGITLHSFAGIGTGTKSAHKLLGIVLSNEQAVQRWKECRLFIVDEISMIGSALFEKLDFVAQGTRQSSQPFGGIQLLLAGDFSQLLPVSKESGEKQKYCFHSPLWKKCLDFSVELTSVYRQNEHALLNLLEDVRNGQISITSCNLLNQLTRELPCHPLDEVRLFPRKEDAAKANDKCFDLLPGETFHFQSQDAGEKSELDKRCSASSYLSLKVNARVVLLKNLDKTLVNGMRGTVIRFNEGYPVIRFDNSRVHIIQPTQFIVENDNRVLGTRTQVPLDLCYGMTIHKSQASSYSFVEVDLNKVFEEGQAYVALSRSETLSGLHVLNFNEKMIKPNECVKQFYKTLNSQEEIEQCFEVLPPNVRETTNLGKVNLAGTIPFKSPACEPDIAILQEVNTQQKMKFNMTDLHAALQWLKQHVVSDKLKEFFKVLKLIPCDNVKDLDPHLINFMIWLIQYFTQQTASAEKTNEIGITILEQKQWGNITAQLHSLLRSNLLLDRWKQCLQFIGMSDVDVDLCGLHRKACIAFTRAMYETYLNIRAKKDKRHICR</sequence>
<dbReference type="CDD" id="cd18037">
    <property type="entry name" value="DEXSc_Pif1_like"/>
    <property type="match status" value="1"/>
</dbReference>
<keyword evidence="1 4" id="KW-0347">Helicase</keyword>
<dbReference type="GO" id="GO:0006281">
    <property type="term" value="P:DNA repair"/>
    <property type="evidence" value="ECO:0007669"/>
    <property type="project" value="UniProtKB-KW"/>
</dbReference>
<dbReference type="PANTHER" id="PTHR47642:SF7">
    <property type="entry name" value="ATP-DEPENDENT DNA HELICASE PIF1"/>
    <property type="match status" value="1"/>
</dbReference>
<gene>
    <name evidence="4" type="ORF">PACLA_8A083518</name>
</gene>
<feature type="domain" description="DNA helicase Pif1-like 2B" evidence="3">
    <location>
        <begin position="271"/>
        <end position="311"/>
    </location>
</feature>
<evidence type="ECO:0000313" key="5">
    <source>
        <dbReference type="Proteomes" id="UP001152795"/>
    </source>
</evidence>
<evidence type="ECO:0000313" key="4">
    <source>
        <dbReference type="EMBL" id="CAB3978415.1"/>
    </source>
</evidence>
<dbReference type="EMBL" id="CACRXK020000111">
    <property type="protein sequence ID" value="CAB3978415.1"/>
    <property type="molecule type" value="Genomic_DNA"/>
</dbReference>
<comment type="cofactor">
    <cofactor evidence="1">
        <name>Mg(2+)</name>
        <dbReference type="ChEBI" id="CHEBI:18420"/>
    </cofactor>
</comment>
<proteinExistence type="inferred from homology"/>
<dbReference type="InterPro" id="IPR027417">
    <property type="entry name" value="P-loop_NTPase"/>
</dbReference>
<dbReference type="SUPFAM" id="SSF52540">
    <property type="entry name" value="P-loop containing nucleoside triphosphate hydrolases"/>
    <property type="match status" value="2"/>
</dbReference>
<comment type="similarity">
    <text evidence="1">Belongs to the helicase family.</text>
</comment>
<keyword evidence="1" id="KW-0067">ATP-binding</keyword>
<evidence type="ECO:0000259" key="2">
    <source>
        <dbReference type="Pfam" id="PF05970"/>
    </source>
</evidence>
<feature type="domain" description="DNA helicase Pif1-like DEAD-box helicase" evidence="2">
    <location>
        <begin position="31"/>
        <end position="210"/>
    </location>
</feature>
<comment type="caution">
    <text evidence="4">The sequence shown here is derived from an EMBL/GenBank/DDBJ whole genome shotgun (WGS) entry which is preliminary data.</text>
</comment>
<dbReference type="Gene3D" id="3.40.50.300">
    <property type="entry name" value="P-loop containing nucleotide triphosphate hydrolases"/>
    <property type="match status" value="1"/>
</dbReference>
<keyword evidence="1" id="KW-0378">Hydrolase</keyword>
<dbReference type="Proteomes" id="UP001152795">
    <property type="component" value="Unassembled WGS sequence"/>
</dbReference>
<dbReference type="EC" id="5.6.2.3" evidence="1"/>
<dbReference type="PANTHER" id="PTHR47642">
    <property type="entry name" value="ATP-DEPENDENT DNA HELICASE"/>
    <property type="match status" value="1"/>
</dbReference>
<keyword evidence="1" id="KW-0227">DNA damage</keyword>
<dbReference type="GO" id="GO:0043139">
    <property type="term" value="F:5'-3' DNA helicase activity"/>
    <property type="evidence" value="ECO:0007669"/>
    <property type="project" value="UniProtKB-EC"/>
</dbReference>
<keyword evidence="1" id="KW-0234">DNA repair</keyword>
<protein>
    <recommendedName>
        <fullName evidence="1">ATP-dependent DNA helicase</fullName>
        <ecNumber evidence="1">5.6.2.3</ecNumber>
    </recommendedName>
</protein>
<dbReference type="GO" id="GO:0016787">
    <property type="term" value="F:hydrolase activity"/>
    <property type="evidence" value="ECO:0007669"/>
    <property type="project" value="UniProtKB-KW"/>
</dbReference>
<keyword evidence="1" id="KW-0233">DNA recombination</keyword>
<dbReference type="Pfam" id="PF05970">
    <property type="entry name" value="PIF1"/>
    <property type="match status" value="1"/>
</dbReference>
<organism evidence="4 5">
    <name type="scientific">Paramuricea clavata</name>
    <name type="common">Red gorgonian</name>
    <name type="synonym">Violescent sea-whip</name>
    <dbReference type="NCBI Taxonomy" id="317549"/>
    <lineage>
        <taxon>Eukaryota</taxon>
        <taxon>Metazoa</taxon>
        <taxon>Cnidaria</taxon>
        <taxon>Anthozoa</taxon>
        <taxon>Octocorallia</taxon>
        <taxon>Malacalcyonacea</taxon>
        <taxon>Plexauridae</taxon>
        <taxon>Paramuricea</taxon>
    </lineage>
</organism>
<dbReference type="GO" id="GO:0006310">
    <property type="term" value="P:DNA recombination"/>
    <property type="evidence" value="ECO:0007669"/>
    <property type="project" value="UniProtKB-KW"/>
</dbReference>
<name>A0A7D9DA83_PARCT</name>
<reference evidence="4" key="1">
    <citation type="submission" date="2020-04" db="EMBL/GenBank/DDBJ databases">
        <authorList>
            <person name="Alioto T."/>
            <person name="Alioto T."/>
            <person name="Gomez Garrido J."/>
        </authorList>
    </citation>
    <scope>NUCLEOTIDE SEQUENCE</scope>
    <source>
        <strain evidence="4">A484AB</strain>
    </source>
</reference>
<dbReference type="InterPro" id="IPR051055">
    <property type="entry name" value="PIF1_helicase"/>
</dbReference>
<dbReference type="GO" id="GO:0000723">
    <property type="term" value="P:telomere maintenance"/>
    <property type="evidence" value="ECO:0007669"/>
    <property type="project" value="InterPro"/>
</dbReference>
<evidence type="ECO:0000259" key="3">
    <source>
        <dbReference type="Pfam" id="PF21530"/>
    </source>
</evidence>